<evidence type="ECO:0000313" key="3">
    <source>
        <dbReference type="Proteomes" id="UP001278500"/>
    </source>
</evidence>
<organism evidence="2 3">
    <name type="scientific">Neurospora tetraspora</name>
    <dbReference type="NCBI Taxonomy" id="94610"/>
    <lineage>
        <taxon>Eukaryota</taxon>
        <taxon>Fungi</taxon>
        <taxon>Dikarya</taxon>
        <taxon>Ascomycota</taxon>
        <taxon>Pezizomycotina</taxon>
        <taxon>Sordariomycetes</taxon>
        <taxon>Sordariomycetidae</taxon>
        <taxon>Sordariales</taxon>
        <taxon>Sordariaceae</taxon>
        <taxon>Neurospora</taxon>
    </lineage>
</organism>
<evidence type="ECO:0000313" key="2">
    <source>
        <dbReference type="EMBL" id="KAK3342827.1"/>
    </source>
</evidence>
<feature type="signal peptide" evidence="1">
    <location>
        <begin position="1"/>
        <end position="20"/>
    </location>
</feature>
<evidence type="ECO:0000256" key="1">
    <source>
        <dbReference type="SAM" id="SignalP"/>
    </source>
</evidence>
<reference evidence="2" key="1">
    <citation type="journal article" date="2023" name="Mol. Phylogenet. Evol.">
        <title>Genome-scale phylogeny and comparative genomics of the fungal order Sordariales.</title>
        <authorList>
            <person name="Hensen N."/>
            <person name="Bonometti L."/>
            <person name="Westerberg I."/>
            <person name="Brannstrom I.O."/>
            <person name="Guillou S."/>
            <person name="Cros-Aarteil S."/>
            <person name="Calhoun S."/>
            <person name="Haridas S."/>
            <person name="Kuo A."/>
            <person name="Mondo S."/>
            <person name="Pangilinan J."/>
            <person name="Riley R."/>
            <person name="LaButti K."/>
            <person name="Andreopoulos B."/>
            <person name="Lipzen A."/>
            <person name="Chen C."/>
            <person name="Yan M."/>
            <person name="Daum C."/>
            <person name="Ng V."/>
            <person name="Clum A."/>
            <person name="Steindorff A."/>
            <person name="Ohm R.A."/>
            <person name="Martin F."/>
            <person name="Silar P."/>
            <person name="Natvig D.O."/>
            <person name="Lalanne C."/>
            <person name="Gautier V."/>
            <person name="Ament-Velasquez S.L."/>
            <person name="Kruys A."/>
            <person name="Hutchinson M.I."/>
            <person name="Powell A.J."/>
            <person name="Barry K."/>
            <person name="Miller A.N."/>
            <person name="Grigoriev I.V."/>
            <person name="Debuchy R."/>
            <person name="Gladieux P."/>
            <person name="Hiltunen Thoren M."/>
            <person name="Johannesson H."/>
        </authorList>
    </citation>
    <scope>NUCLEOTIDE SEQUENCE</scope>
    <source>
        <strain evidence="2">CBS 560.94</strain>
    </source>
</reference>
<accession>A0AAE0JCT7</accession>
<dbReference type="RefSeq" id="XP_062680620.1">
    <property type="nucleotide sequence ID" value="XM_062827012.1"/>
</dbReference>
<evidence type="ECO:0008006" key="4">
    <source>
        <dbReference type="Google" id="ProtNLM"/>
    </source>
</evidence>
<keyword evidence="3" id="KW-1185">Reference proteome</keyword>
<dbReference type="EMBL" id="JAUEPP010000005">
    <property type="protein sequence ID" value="KAK3342827.1"/>
    <property type="molecule type" value="Genomic_DNA"/>
</dbReference>
<proteinExistence type="predicted"/>
<comment type="caution">
    <text evidence="2">The sequence shown here is derived from an EMBL/GenBank/DDBJ whole genome shotgun (WGS) entry which is preliminary data.</text>
</comment>
<feature type="chain" id="PRO_5042018737" description="Ecp2 effector protein domain-containing protein" evidence="1">
    <location>
        <begin position="21"/>
        <end position="126"/>
    </location>
</feature>
<sequence length="126" mass="13912">MKYFTILLLLPFLTTTGVHSSTTITIDSRQSTTDPIITTFHSFADPDCNDQGWSTGYTLSLSQATRDCLGLYESRSLSVGFLDARCQVTIYTEQGCKDPGVVMGVGGYFSDGEKGLKGYRVDCPWW</sequence>
<dbReference type="Proteomes" id="UP001278500">
    <property type="component" value="Unassembled WGS sequence"/>
</dbReference>
<dbReference type="AlphaFoldDB" id="A0AAE0JCT7"/>
<reference evidence="2" key="2">
    <citation type="submission" date="2023-06" db="EMBL/GenBank/DDBJ databases">
        <authorList>
            <consortium name="Lawrence Berkeley National Laboratory"/>
            <person name="Haridas S."/>
            <person name="Hensen N."/>
            <person name="Bonometti L."/>
            <person name="Westerberg I."/>
            <person name="Brannstrom I.O."/>
            <person name="Guillou S."/>
            <person name="Cros-Aarteil S."/>
            <person name="Calhoun S."/>
            <person name="Kuo A."/>
            <person name="Mondo S."/>
            <person name="Pangilinan J."/>
            <person name="Riley R."/>
            <person name="Labutti K."/>
            <person name="Andreopoulos B."/>
            <person name="Lipzen A."/>
            <person name="Chen C."/>
            <person name="Yanf M."/>
            <person name="Daum C."/>
            <person name="Ng V."/>
            <person name="Clum A."/>
            <person name="Steindorff A."/>
            <person name="Ohm R."/>
            <person name="Martin F."/>
            <person name="Silar P."/>
            <person name="Natvig D."/>
            <person name="Lalanne C."/>
            <person name="Gautier V."/>
            <person name="Ament-Velasquez S.L."/>
            <person name="Kruys A."/>
            <person name="Hutchinson M.I."/>
            <person name="Powell A.J."/>
            <person name="Barry K."/>
            <person name="Miller A.N."/>
            <person name="Grigoriev I.V."/>
            <person name="Debuchy R."/>
            <person name="Gladieux P."/>
            <person name="Thoren M.H."/>
            <person name="Johannesson H."/>
        </authorList>
    </citation>
    <scope>NUCLEOTIDE SEQUENCE</scope>
    <source>
        <strain evidence="2">CBS 560.94</strain>
    </source>
</reference>
<dbReference type="GeneID" id="87864166"/>
<gene>
    <name evidence="2" type="ORF">B0H65DRAFT_469479</name>
</gene>
<name>A0AAE0JCT7_9PEZI</name>
<keyword evidence="1" id="KW-0732">Signal</keyword>
<protein>
    <recommendedName>
        <fullName evidence="4">Ecp2 effector protein domain-containing protein</fullName>
    </recommendedName>
</protein>